<keyword evidence="3" id="KW-1185">Reference proteome</keyword>
<organism evidence="2 3">
    <name type="scientific">Oikopleura dioica</name>
    <name type="common">Tunicate</name>
    <dbReference type="NCBI Taxonomy" id="34765"/>
    <lineage>
        <taxon>Eukaryota</taxon>
        <taxon>Metazoa</taxon>
        <taxon>Chordata</taxon>
        <taxon>Tunicata</taxon>
        <taxon>Appendicularia</taxon>
        <taxon>Copelata</taxon>
        <taxon>Oikopleuridae</taxon>
        <taxon>Oikopleura</taxon>
    </lineage>
</organism>
<name>A0ABN7SMP6_OIKDI</name>
<evidence type="ECO:0000313" key="3">
    <source>
        <dbReference type="Proteomes" id="UP001158576"/>
    </source>
</evidence>
<feature type="coiled-coil region" evidence="1">
    <location>
        <begin position="120"/>
        <end position="161"/>
    </location>
</feature>
<proteinExistence type="predicted"/>
<evidence type="ECO:0000313" key="2">
    <source>
        <dbReference type="EMBL" id="CAG5101555.1"/>
    </source>
</evidence>
<sequence>MEDSLLNQLKRVRGEFLGKLKPFWRTPFYGYTTEKRLYIKITYTKPYLHDAIREVLEEKFKVQNGFYNYVTPDFLTGFPKVQQEKAHQEEMLLQSAMKFKSFQEKIEELTSAREKDEPLKESLNKELEEKNAQLTEFKIQVSELNEERATLFKTIDELEAVKVKYEVLQESSTGKEKTKIENDYLRKRLEQACEFNEQEVEKRKTIENKLAATEASSAQS</sequence>
<dbReference type="EMBL" id="OU015570">
    <property type="protein sequence ID" value="CAG5101555.1"/>
    <property type="molecule type" value="Genomic_DNA"/>
</dbReference>
<keyword evidence="1" id="KW-0175">Coiled coil</keyword>
<protein>
    <submittedName>
        <fullName evidence="2">Oidioi.mRNA.OKI2018_I69.YSR.g17205.t1.cds</fullName>
    </submittedName>
</protein>
<dbReference type="Proteomes" id="UP001158576">
    <property type="component" value="Chromosome YSR"/>
</dbReference>
<accession>A0ABN7SMP6</accession>
<reference evidence="2 3" key="1">
    <citation type="submission" date="2021-04" db="EMBL/GenBank/DDBJ databases">
        <authorList>
            <person name="Bliznina A."/>
        </authorList>
    </citation>
    <scope>NUCLEOTIDE SEQUENCE [LARGE SCALE GENOMIC DNA]</scope>
</reference>
<evidence type="ECO:0000256" key="1">
    <source>
        <dbReference type="SAM" id="Coils"/>
    </source>
</evidence>
<gene>
    <name evidence="2" type="ORF">OKIOD_LOCUS8763</name>
</gene>